<name>A0A0B4EPL5_9FUSO</name>
<keyword evidence="1" id="KW-0963">Cytoplasm</keyword>
<accession>A0A0B4EPL5</accession>
<dbReference type="InterPro" id="IPR029063">
    <property type="entry name" value="SAM-dependent_MTases_sf"/>
</dbReference>
<protein>
    <recommendedName>
        <fullName evidence="8">Ribosomal RNA small subunit methyltransferase G</fullName>
    </recommendedName>
</protein>
<comment type="caution">
    <text evidence="6">The sequence shown here is derived from an EMBL/GenBank/DDBJ whole genome shotgun (WGS) entry which is preliminary data.</text>
</comment>
<dbReference type="EMBL" id="AUZI01000019">
    <property type="protein sequence ID" value="KID48910.1"/>
    <property type="molecule type" value="Genomic_DNA"/>
</dbReference>
<dbReference type="GO" id="GO:0005829">
    <property type="term" value="C:cytosol"/>
    <property type="evidence" value="ECO:0007669"/>
    <property type="project" value="TreeGrafter"/>
</dbReference>
<evidence type="ECO:0000313" key="7">
    <source>
        <dbReference type="Proteomes" id="UP000031184"/>
    </source>
</evidence>
<keyword evidence="3" id="KW-0489">Methyltransferase</keyword>
<dbReference type="PANTHER" id="PTHR31760:SF0">
    <property type="entry name" value="S-ADENOSYL-L-METHIONINE-DEPENDENT METHYLTRANSFERASES SUPERFAMILY PROTEIN"/>
    <property type="match status" value="1"/>
</dbReference>
<keyword evidence="4" id="KW-0808">Transferase</keyword>
<gene>
    <name evidence="6" type="ORF">C095_07420</name>
</gene>
<keyword evidence="5" id="KW-0949">S-adenosyl-L-methionine</keyword>
<evidence type="ECO:0000256" key="4">
    <source>
        <dbReference type="ARBA" id="ARBA00022679"/>
    </source>
</evidence>
<evidence type="ECO:0000313" key="6">
    <source>
        <dbReference type="EMBL" id="KID48910.1"/>
    </source>
</evidence>
<dbReference type="PATRIC" id="fig|1226633.4.peg.1495"/>
<evidence type="ECO:0008006" key="8">
    <source>
        <dbReference type="Google" id="ProtNLM"/>
    </source>
</evidence>
<organism evidence="6 7">
    <name type="scientific">Fusobacterium necrophorum subsp. funduliforme B35</name>
    <dbReference type="NCBI Taxonomy" id="1226633"/>
    <lineage>
        <taxon>Bacteria</taxon>
        <taxon>Fusobacteriati</taxon>
        <taxon>Fusobacteriota</taxon>
        <taxon>Fusobacteriia</taxon>
        <taxon>Fusobacteriales</taxon>
        <taxon>Fusobacteriaceae</taxon>
        <taxon>Fusobacterium</taxon>
    </lineage>
</organism>
<evidence type="ECO:0000256" key="2">
    <source>
        <dbReference type="ARBA" id="ARBA00022552"/>
    </source>
</evidence>
<evidence type="ECO:0000256" key="5">
    <source>
        <dbReference type="ARBA" id="ARBA00022691"/>
    </source>
</evidence>
<sequence length="114" mass="13399">MVNARAEDYIQISKRREYYDLGFCRGVSKLAVILEYMIPFLKVGALFLPQKMVGTEEEKEAKKALQVLKSSMQEEYIRQLPYSQDKRLILKIRKQEKTEKKYPRKAGVITKKPL</sequence>
<dbReference type="PANTHER" id="PTHR31760">
    <property type="entry name" value="S-ADENOSYL-L-METHIONINE-DEPENDENT METHYLTRANSFERASES SUPERFAMILY PROTEIN"/>
    <property type="match status" value="1"/>
</dbReference>
<keyword evidence="2" id="KW-0698">rRNA processing</keyword>
<dbReference type="AlphaFoldDB" id="A0A0B4EPL5"/>
<proteinExistence type="predicted"/>
<dbReference type="GO" id="GO:0070043">
    <property type="term" value="F:rRNA (guanine-N7-)-methyltransferase activity"/>
    <property type="evidence" value="ECO:0007669"/>
    <property type="project" value="TreeGrafter"/>
</dbReference>
<evidence type="ECO:0000256" key="3">
    <source>
        <dbReference type="ARBA" id="ARBA00022603"/>
    </source>
</evidence>
<evidence type="ECO:0000256" key="1">
    <source>
        <dbReference type="ARBA" id="ARBA00022490"/>
    </source>
</evidence>
<dbReference type="Gene3D" id="3.40.50.150">
    <property type="entry name" value="Vaccinia Virus protein VP39"/>
    <property type="match status" value="1"/>
</dbReference>
<reference evidence="6 7" key="1">
    <citation type="submission" date="2013-08" db="EMBL/GenBank/DDBJ databases">
        <title>An opportunistic ruminal bacterium that causes liver abscesses in cattle.</title>
        <authorList>
            <person name="Benahmed F.H."/>
            <person name="Rasmussen M."/>
            <person name="Harbottle H."/>
            <person name="Soppet D."/>
            <person name="Nagaraja T.G."/>
            <person name="Davidson M."/>
        </authorList>
    </citation>
    <scope>NUCLEOTIDE SEQUENCE [LARGE SCALE GENOMIC DNA]</scope>
    <source>
        <strain evidence="6 7">B35</strain>
    </source>
</reference>
<dbReference type="InterPro" id="IPR003682">
    <property type="entry name" value="rRNA_ssu_MeTfrase_G"/>
</dbReference>
<dbReference type="SUPFAM" id="SSF53335">
    <property type="entry name" value="S-adenosyl-L-methionine-dependent methyltransferases"/>
    <property type="match status" value="1"/>
</dbReference>
<dbReference type="Proteomes" id="UP000031184">
    <property type="component" value="Unassembled WGS sequence"/>
</dbReference>